<dbReference type="InterPro" id="IPR025714">
    <property type="entry name" value="Methyltranfer_dom"/>
</dbReference>
<dbReference type="PANTHER" id="PTHR43861">
    <property type="entry name" value="TRANS-ACONITATE 2-METHYLTRANSFERASE-RELATED"/>
    <property type="match status" value="1"/>
</dbReference>
<evidence type="ECO:0000313" key="2">
    <source>
        <dbReference type="EMBL" id="QNO44573.1"/>
    </source>
</evidence>
<keyword evidence="3" id="KW-0489">Methyltransferase</keyword>
<proteinExistence type="predicted"/>
<organism evidence="3">
    <name type="scientific">Candidatus Methanogaster sp. ANME-2c ERB4</name>
    <dbReference type="NCBI Taxonomy" id="2759911"/>
    <lineage>
        <taxon>Archaea</taxon>
        <taxon>Methanobacteriati</taxon>
        <taxon>Methanobacteriota</taxon>
        <taxon>Stenosarchaea group</taxon>
        <taxon>Methanomicrobia</taxon>
        <taxon>Methanosarcinales</taxon>
        <taxon>ANME-2 cluster</taxon>
        <taxon>Candidatus Methanogasteraceae</taxon>
        <taxon>Candidatus Methanogaster</taxon>
    </lineage>
</organism>
<evidence type="ECO:0000313" key="3">
    <source>
        <dbReference type="EMBL" id="QNO44946.1"/>
    </source>
</evidence>
<evidence type="ECO:0000313" key="4">
    <source>
        <dbReference type="EMBL" id="QNO45104.1"/>
    </source>
</evidence>
<dbReference type="SUPFAM" id="SSF53335">
    <property type="entry name" value="S-adenosyl-L-methionine-dependent methyltransferases"/>
    <property type="match status" value="1"/>
</dbReference>
<feature type="domain" description="Methyltransferase" evidence="1">
    <location>
        <begin position="1"/>
        <end position="112"/>
    </location>
</feature>
<protein>
    <submittedName>
        <fullName evidence="3">2-methoxy-6-polyprenyl-1,4-benzoquinol methylase, mitochondrial</fullName>
        <ecNumber evidence="3">2.1.1.163</ecNumber>
    </submittedName>
</protein>
<dbReference type="Pfam" id="PF13847">
    <property type="entry name" value="Methyltransf_31"/>
    <property type="match status" value="1"/>
</dbReference>
<dbReference type="GO" id="GO:0032259">
    <property type="term" value="P:methylation"/>
    <property type="evidence" value="ECO:0007669"/>
    <property type="project" value="UniProtKB-KW"/>
</dbReference>
<gene>
    <name evidence="3" type="primary">COQ5</name>
    <name evidence="3" type="ORF">DIMMFDLM_00003</name>
    <name evidence="4" type="ORF">HICMJNBA_00010</name>
    <name evidence="2" type="ORF">KKOBALHG_00010</name>
</gene>
<reference evidence="3" key="1">
    <citation type="submission" date="2020-06" db="EMBL/GenBank/DDBJ databases">
        <title>Unique genomic features of the anaerobic methanotrophic archaea.</title>
        <authorList>
            <person name="Chadwick G.L."/>
            <person name="Skennerton C.T."/>
            <person name="Laso-Perez R."/>
            <person name="Leu A.O."/>
            <person name="Speth D.R."/>
            <person name="Yu H."/>
            <person name="Morgan-Lang C."/>
            <person name="Hatzenpichler R."/>
            <person name="Goudeau D."/>
            <person name="Malmstrom R."/>
            <person name="Brazelton W.J."/>
            <person name="Woyke T."/>
            <person name="Hallam S.J."/>
            <person name="Tyson G.W."/>
            <person name="Wegener G."/>
            <person name="Boetius A."/>
            <person name="Orphan V."/>
        </authorList>
    </citation>
    <scope>NUCLEOTIDE SEQUENCE</scope>
</reference>
<accession>A0A7G9YAB2</accession>
<dbReference type="GO" id="GO:0043770">
    <property type="term" value="F:demethylmenaquinone methyltransferase activity"/>
    <property type="evidence" value="ECO:0007669"/>
    <property type="project" value="UniProtKB-EC"/>
</dbReference>
<dbReference type="EMBL" id="MT631073">
    <property type="protein sequence ID" value="QNO45104.1"/>
    <property type="molecule type" value="Genomic_DNA"/>
</dbReference>
<evidence type="ECO:0000259" key="1">
    <source>
        <dbReference type="Pfam" id="PF13847"/>
    </source>
</evidence>
<sequence>MTVLDLGCGPGFFSVEMAEMVGASGKVIAVDLQEGMLRKLKNKIQGTEIGKRIKLHKCDGDKIDITEKVDLVLAFYMFHEVPDQKKFLEEIKSMLKPNGDVFIVEPKFFHVSRQAFEETVKMAKEIGFKPIERPKVFLSRAVVFRI</sequence>
<name>A0A7G9YAB2_9EURY</name>
<dbReference type="InterPro" id="IPR029063">
    <property type="entry name" value="SAM-dependent_MTases_sf"/>
</dbReference>
<dbReference type="Gene3D" id="3.40.50.150">
    <property type="entry name" value="Vaccinia Virus protein VP39"/>
    <property type="match status" value="1"/>
</dbReference>
<dbReference type="EMBL" id="MT631046">
    <property type="protein sequence ID" value="QNO44946.1"/>
    <property type="molecule type" value="Genomic_DNA"/>
</dbReference>
<dbReference type="CDD" id="cd02440">
    <property type="entry name" value="AdoMet_MTases"/>
    <property type="match status" value="1"/>
</dbReference>
<dbReference type="AlphaFoldDB" id="A0A7G9YAB2"/>
<dbReference type="EMBL" id="MT630987">
    <property type="protein sequence ID" value="QNO44573.1"/>
    <property type="molecule type" value="Genomic_DNA"/>
</dbReference>
<dbReference type="EC" id="2.1.1.163" evidence="3"/>
<keyword evidence="3" id="KW-0808">Transferase</keyword>